<dbReference type="GO" id="GO:0004674">
    <property type="term" value="F:protein serine/threonine kinase activity"/>
    <property type="evidence" value="ECO:0007669"/>
    <property type="project" value="TreeGrafter"/>
</dbReference>
<dbReference type="Pfam" id="PF00069">
    <property type="entry name" value="Pkinase"/>
    <property type="match status" value="1"/>
</dbReference>
<evidence type="ECO:0000256" key="2">
    <source>
        <dbReference type="ARBA" id="ARBA00022741"/>
    </source>
</evidence>
<comment type="caution">
    <text evidence="6">The sequence shown here is derived from an EMBL/GenBank/DDBJ whole genome shotgun (WGS) entry which is preliminary data.</text>
</comment>
<dbReference type="CDD" id="cd14014">
    <property type="entry name" value="STKc_PknB_like"/>
    <property type="match status" value="1"/>
</dbReference>
<evidence type="ECO:0000313" key="7">
    <source>
        <dbReference type="Proteomes" id="UP000005801"/>
    </source>
</evidence>
<dbReference type="PROSITE" id="PS50011">
    <property type="entry name" value="PROTEIN_KINASE_DOM"/>
    <property type="match status" value="1"/>
</dbReference>
<keyword evidence="7" id="KW-1185">Reference proteome</keyword>
<keyword evidence="1" id="KW-0808">Transferase</keyword>
<evidence type="ECO:0000259" key="5">
    <source>
        <dbReference type="PROSITE" id="PS50011"/>
    </source>
</evidence>
<dbReference type="Gene3D" id="1.10.510.10">
    <property type="entry name" value="Transferase(Phosphotransferase) domain 1"/>
    <property type="match status" value="1"/>
</dbReference>
<dbReference type="OrthoDB" id="9801841at2"/>
<dbReference type="Proteomes" id="UP000005801">
    <property type="component" value="Unassembled WGS sequence"/>
</dbReference>
<dbReference type="PANTHER" id="PTHR43289">
    <property type="entry name" value="MITOGEN-ACTIVATED PROTEIN KINASE KINASE KINASE 20-RELATED"/>
    <property type="match status" value="1"/>
</dbReference>
<evidence type="ECO:0000313" key="6">
    <source>
        <dbReference type="EMBL" id="EDM75824.1"/>
    </source>
</evidence>
<dbReference type="STRING" id="391625.PPSIR1_34827"/>
<organism evidence="6 7">
    <name type="scientific">Plesiocystis pacifica SIR-1</name>
    <dbReference type="NCBI Taxonomy" id="391625"/>
    <lineage>
        <taxon>Bacteria</taxon>
        <taxon>Pseudomonadati</taxon>
        <taxon>Myxococcota</taxon>
        <taxon>Polyangia</taxon>
        <taxon>Nannocystales</taxon>
        <taxon>Nannocystaceae</taxon>
        <taxon>Plesiocystis</taxon>
    </lineage>
</organism>
<dbReference type="SUPFAM" id="SSF56112">
    <property type="entry name" value="Protein kinase-like (PK-like)"/>
    <property type="match status" value="1"/>
</dbReference>
<accession>A6GEA6</accession>
<dbReference type="eggNOG" id="COG0515">
    <property type="taxonomic scope" value="Bacteria"/>
</dbReference>
<dbReference type="GO" id="GO:0005524">
    <property type="term" value="F:ATP binding"/>
    <property type="evidence" value="ECO:0007669"/>
    <property type="project" value="UniProtKB-KW"/>
</dbReference>
<keyword evidence="4" id="KW-0067">ATP-binding</keyword>
<keyword evidence="2" id="KW-0547">Nucleotide-binding</keyword>
<dbReference type="PROSITE" id="PS00108">
    <property type="entry name" value="PROTEIN_KINASE_ST"/>
    <property type="match status" value="1"/>
</dbReference>
<gene>
    <name evidence="6" type="ORF">PPSIR1_34827</name>
</gene>
<evidence type="ECO:0000256" key="3">
    <source>
        <dbReference type="ARBA" id="ARBA00022777"/>
    </source>
</evidence>
<name>A6GEA6_9BACT</name>
<dbReference type="InterPro" id="IPR000719">
    <property type="entry name" value="Prot_kinase_dom"/>
</dbReference>
<proteinExistence type="predicted"/>
<protein>
    <submittedName>
        <fullName evidence="6">Serine/threonine kinase family protein</fullName>
    </submittedName>
</protein>
<dbReference type="InterPro" id="IPR008271">
    <property type="entry name" value="Ser/Thr_kinase_AS"/>
</dbReference>
<dbReference type="AlphaFoldDB" id="A6GEA6"/>
<evidence type="ECO:0000256" key="1">
    <source>
        <dbReference type="ARBA" id="ARBA00022679"/>
    </source>
</evidence>
<reference evidence="6 7" key="1">
    <citation type="submission" date="2007-06" db="EMBL/GenBank/DDBJ databases">
        <authorList>
            <person name="Shimkets L."/>
            <person name="Ferriera S."/>
            <person name="Johnson J."/>
            <person name="Kravitz S."/>
            <person name="Beeson K."/>
            <person name="Sutton G."/>
            <person name="Rogers Y.-H."/>
            <person name="Friedman R."/>
            <person name="Frazier M."/>
            <person name="Venter J.C."/>
        </authorList>
    </citation>
    <scope>NUCLEOTIDE SEQUENCE [LARGE SCALE GENOMIC DNA]</scope>
    <source>
        <strain evidence="6 7">SIR-1</strain>
    </source>
</reference>
<dbReference type="Gene3D" id="3.30.200.20">
    <property type="entry name" value="Phosphorylase Kinase, domain 1"/>
    <property type="match status" value="1"/>
</dbReference>
<evidence type="ECO:0000256" key="4">
    <source>
        <dbReference type="ARBA" id="ARBA00022840"/>
    </source>
</evidence>
<dbReference type="PANTHER" id="PTHR43289:SF6">
    <property type="entry name" value="SERINE_THREONINE-PROTEIN KINASE NEKL-3"/>
    <property type="match status" value="1"/>
</dbReference>
<dbReference type="EMBL" id="ABCS01000080">
    <property type="protein sequence ID" value="EDM75824.1"/>
    <property type="molecule type" value="Genomic_DNA"/>
</dbReference>
<feature type="domain" description="Protein kinase" evidence="5">
    <location>
        <begin position="13"/>
        <end position="293"/>
    </location>
</feature>
<keyword evidence="3 6" id="KW-0418">Kinase</keyword>
<sequence>MSDAPLPESIGRYSVYSLAGAGGNAIVYAGWDEEKDRPVALKLLRAERSQRPDQRARFLREAKSLARLDHPNIIEIYEVGTHDGVTFLALEYVEGRSLREWLDAEKPPRAAIVDAYLAAGRGLAAAHEAGVMHRDFKPDNVMLGDDDRVLVTDFGLARSTRGTDSFQTLDSMTPGLLDALESAPDLLSTLGLSGTPAYMALEQHFGREVDARADQFAFCVSLWESLTGERPYPGRTSGEISRAIEGGELRDLPARVKLSRSLSKALRRGLAPEPDARWPTMGPLLDALEHERSRGRGLFARWFR</sequence>
<dbReference type="RefSeq" id="WP_006975046.1">
    <property type="nucleotide sequence ID" value="NZ_ABCS01000080.1"/>
</dbReference>
<dbReference type="InterPro" id="IPR011009">
    <property type="entry name" value="Kinase-like_dom_sf"/>
</dbReference>